<dbReference type="NCBIfam" id="NF003967">
    <property type="entry name" value="PRK05461.1"/>
    <property type="match status" value="1"/>
</dbReference>
<dbReference type="SUPFAM" id="SSF110069">
    <property type="entry name" value="ApaG-like"/>
    <property type="match status" value="1"/>
</dbReference>
<protein>
    <submittedName>
        <fullName evidence="2">Co2+/Mg2+ efflux protein ApaG</fullName>
    </submittedName>
</protein>
<comment type="caution">
    <text evidence="2">The sequence shown here is derived from an EMBL/GenBank/DDBJ whole genome shotgun (WGS) entry which is preliminary data.</text>
</comment>
<feature type="domain" description="ApaG" evidence="1">
    <location>
        <begin position="38"/>
        <end position="163"/>
    </location>
</feature>
<dbReference type="Pfam" id="PF04379">
    <property type="entry name" value="DUF525"/>
    <property type="match status" value="1"/>
</dbReference>
<dbReference type="Proteomes" id="UP000282832">
    <property type="component" value="Unassembled WGS sequence"/>
</dbReference>
<name>A0A437PX95_9BACT</name>
<dbReference type="InterPro" id="IPR050718">
    <property type="entry name" value="ApaG-like"/>
</dbReference>
<gene>
    <name evidence="2" type="primary">apaG</name>
    <name evidence="2" type="ORF">EOJ36_02195</name>
</gene>
<dbReference type="EMBL" id="SACY01000001">
    <property type="protein sequence ID" value="RVU26828.1"/>
    <property type="molecule type" value="Genomic_DNA"/>
</dbReference>
<sequence length="163" mass="18412">MVFKESQNAFKDKGKRTFFQSFVNKSCNFVVLIEFMSEAISNGFVIKVETTQLLNQAIQKPFIHFFSYQITIKNLNPFPAKLIGRFWKIWEMGGKIEQVSGLGVVGLQPIIEPNTSFTYTSGCPLTTNLGKMSGHYSFTNVQSGENFLVKIPPFELIANNLLN</sequence>
<evidence type="ECO:0000313" key="2">
    <source>
        <dbReference type="EMBL" id="RVU26828.1"/>
    </source>
</evidence>
<dbReference type="Gene3D" id="2.60.40.1470">
    <property type="entry name" value="ApaG domain"/>
    <property type="match status" value="1"/>
</dbReference>
<dbReference type="InterPro" id="IPR036767">
    <property type="entry name" value="ApaG_sf"/>
</dbReference>
<dbReference type="OrthoDB" id="9795226at2"/>
<dbReference type="PANTHER" id="PTHR47191">
    <property type="entry name" value="OS05G0170800 PROTEIN"/>
    <property type="match status" value="1"/>
</dbReference>
<dbReference type="InterPro" id="IPR007474">
    <property type="entry name" value="ApaG_domain"/>
</dbReference>
<evidence type="ECO:0000313" key="3">
    <source>
        <dbReference type="Proteomes" id="UP000282832"/>
    </source>
</evidence>
<organism evidence="2 3">
    <name type="scientific">Sandaracinomonas limnophila</name>
    <dbReference type="NCBI Taxonomy" id="1862386"/>
    <lineage>
        <taxon>Bacteria</taxon>
        <taxon>Pseudomonadati</taxon>
        <taxon>Bacteroidota</taxon>
        <taxon>Cytophagia</taxon>
        <taxon>Cytophagales</taxon>
        <taxon>Flectobacillaceae</taxon>
        <taxon>Sandaracinomonas</taxon>
    </lineage>
</organism>
<evidence type="ECO:0000259" key="1">
    <source>
        <dbReference type="PROSITE" id="PS51087"/>
    </source>
</evidence>
<accession>A0A437PX95</accession>
<reference evidence="2 3" key="1">
    <citation type="submission" date="2019-01" db="EMBL/GenBank/DDBJ databases">
        <authorList>
            <person name="Chen W.-M."/>
        </authorList>
    </citation>
    <scope>NUCLEOTIDE SEQUENCE [LARGE SCALE GENOMIC DNA]</scope>
    <source>
        <strain evidence="2 3">FSY-15</strain>
    </source>
</reference>
<keyword evidence="3" id="KW-1185">Reference proteome</keyword>
<dbReference type="PANTHER" id="PTHR47191:SF2">
    <property type="entry name" value="OS05G0170800 PROTEIN"/>
    <property type="match status" value="1"/>
</dbReference>
<dbReference type="PROSITE" id="PS51087">
    <property type="entry name" value="APAG"/>
    <property type="match status" value="1"/>
</dbReference>
<proteinExistence type="predicted"/>
<dbReference type="AlphaFoldDB" id="A0A437PX95"/>